<gene>
    <name evidence="1" type="ORF">ACAOBT_LOCUS9408</name>
</gene>
<name>A0A9P0KBN0_ACAOB</name>
<keyword evidence="2" id="KW-1185">Reference proteome</keyword>
<evidence type="ECO:0000313" key="2">
    <source>
        <dbReference type="Proteomes" id="UP001152888"/>
    </source>
</evidence>
<reference evidence="1" key="1">
    <citation type="submission" date="2022-03" db="EMBL/GenBank/DDBJ databases">
        <authorList>
            <person name="Sayadi A."/>
        </authorList>
    </citation>
    <scope>NUCLEOTIDE SEQUENCE</scope>
</reference>
<accession>A0A9P0KBN0</accession>
<dbReference type="EMBL" id="CAKOFQ010006785">
    <property type="protein sequence ID" value="CAH1971401.1"/>
    <property type="molecule type" value="Genomic_DNA"/>
</dbReference>
<dbReference type="Proteomes" id="UP001152888">
    <property type="component" value="Unassembled WGS sequence"/>
</dbReference>
<comment type="caution">
    <text evidence="1">The sequence shown here is derived from an EMBL/GenBank/DDBJ whole genome shotgun (WGS) entry which is preliminary data.</text>
</comment>
<dbReference type="AlphaFoldDB" id="A0A9P0KBN0"/>
<organism evidence="1 2">
    <name type="scientific">Acanthoscelides obtectus</name>
    <name type="common">Bean weevil</name>
    <name type="synonym">Bruchus obtectus</name>
    <dbReference type="NCBI Taxonomy" id="200917"/>
    <lineage>
        <taxon>Eukaryota</taxon>
        <taxon>Metazoa</taxon>
        <taxon>Ecdysozoa</taxon>
        <taxon>Arthropoda</taxon>
        <taxon>Hexapoda</taxon>
        <taxon>Insecta</taxon>
        <taxon>Pterygota</taxon>
        <taxon>Neoptera</taxon>
        <taxon>Endopterygota</taxon>
        <taxon>Coleoptera</taxon>
        <taxon>Polyphaga</taxon>
        <taxon>Cucujiformia</taxon>
        <taxon>Chrysomeloidea</taxon>
        <taxon>Chrysomelidae</taxon>
        <taxon>Bruchinae</taxon>
        <taxon>Bruchini</taxon>
        <taxon>Acanthoscelides</taxon>
    </lineage>
</organism>
<evidence type="ECO:0000313" key="1">
    <source>
        <dbReference type="EMBL" id="CAH1971401.1"/>
    </source>
</evidence>
<protein>
    <submittedName>
        <fullName evidence="1">Uncharacterized protein</fullName>
    </submittedName>
</protein>
<proteinExistence type="predicted"/>
<sequence length="46" mass="5585">MTFCVIFTGEYPEIQENTGWRERRQFHPTTQGTEDVRKMIFRTSFI</sequence>